<evidence type="ECO:0000313" key="5">
    <source>
        <dbReference type="Proteomes" id="UP000775547"/>
    </source>
</evidence>
<gene>
    <name evidence="4" type="ORF">DXG03_007752</name>
</gene>
<keyword evidence="2" id="KW-0812">Transmembrane</keyword>
<name>A0A9P7GD47_9AGAR</name>
<feature type="transmembrane region" description="Helical" evidence="2">
    <location>
        <begin position="104"/>
        <end position="123"/>
    </location>
</feature>
<keyword evidence="1" id="KW-0808">Transferase</keyword>
<reference evidence="4" key="2">
    <citation type="submission" date="2021-10" db="EMBL/GenBank/DDBJ databases">
        <title>Phylogenomics reveals ancestral predisposition of the termite-cultivated fungus Termitomyces towards a domesticated lifestyle.</title>
        <authorList>
            <person name="Auxier B."/>
            <person name="Grum-Grzhimaylo A."/>
            <person name="Cardenas M.E."/>
            <person name="Lodge J.D."/>
            <person name="Laessoe T."/>
            <person name="Pedersen O."/>
            <person name="Smith M.E."/>
            <person name="Kuyper T.W."/>
            <person name="Franco-Molano E.A."/>
            <person name="Baroni T.J."/>
            <person name="Aanen D.K."/>
        </authorList>
    </citation>
    <scope>NUCLEOTIDE SEQUENCE</scope>
    <source>
        <strain evidence="4">AP01</strain>
        <tissue evidence="4">Mycelium</tissue>
    </source>
</reference>
<dbReference type="EMBL" id="JABCKV010000006">
    <property type="protein sequence ID" value="KAG5647828.1"/>
    <property type="molecule type" value="Genomic_DNA"/>
</dbReference>
<evidence type="ECO:0000259" key="3">
    <source>
        <dbReference type="PROSITE" id="PS51186"/>
    </source>
</evidence>
<evidence type="ECO:0000313" key="4">
    <source>
        <dbReference type="EMBL" id="KAG5647828.1"/>
    </source>
</evidence>
<dbReference type="InterPro" id="IPR050769">
    <property type="entry name" value="NAT_camello-type"/>
</dbReference>
<protein>
    <recommendedName>
        <fullName evidence="3">N-acetyltransferase domain-containing protein</fullName>
    </recommendedName>
</protein>
<keyword evidence="2" id="KW-0472">Membrane</keyword>
<dbReference type="PROSITE" id="PS51186">
    <property type="entry name" value="GNAT"/>
    <property type="match status" value="1"/>
</dbReference>
<dbReference type="InterPro" id="IPR000182">
    <property type="entry name" value="GNAT_dom"/>
</dbReference>
<feature type="domain" description="N-acetyltransferase" evidence="3">
    <location>
        <begin position="127"/>
        <end position="282"/>
    </location>
</feature>
<dbReference type="Pfam" id="PF00583">
    <property type="entry name" value="Acetyltransf_1"/>
    <property type="match status" value="1"/>
</dbReference>
<dbReference type="Proteomes" id="UP000775547">
    <property type="component" value="Unassembled WGS sequence"/>
</dbReference>
<feature type="transmembrane region" description="Helical" evidence="2">
    <location>
        <begin position="75"/>
        <end position="98"/>
    </location>
</feature>
<organism evidence="4 5">
    <name type="scientific">Asterophora parasitica</name>
    <dbReference type="NCBI Taxonomy" id="117018"/>
    <lineage>
        <taxon>Eukaryota</taxon>
        <taxon>Fungi</taxon>
        <taxon>Dikarya</taxon>
        <taxon>Basidiomycota</taxon>
        <taxon>Agaricomycotina</taxon>
        <taxon>Agaricomycetes</taxon>
        <taxon>Agaricomycetidae</taxon>
        <taxon>Agaricales</taxon>
        <taxon>Tricholomatineae</taxon>
        <taxon>Lyophyllaceae</taxon>
        <taxon>Asterophora</taxon>
    </lineage>
</organism>
<evidence type="ECO:0000256" key="1">
    <source>
        <dbReference type="ARBA" id="ARBA00022679"/>
    </source>
</evidence>
<proteinExistence type="predicted"/>
<sequence>MASLAAHSTIPTSKNVIRIRFFRKSDAPQVRELFMLANAHGRASHCLHLQQANLPHDTITRHAAGSPRQVALDTLLFRPISLFAYALILLGFAILVWSPQHKNWGALLSVGVATLFLSYRFLLSDSFIYYCMKALRTDLADIAKHYSMVSSGTSTEELAPSGPSAFWVVECESRDEKGVEIVGAVALDCYEKDGILQGELRRMGVSPHHRRKGIAALLLRALIAHAKDNGIPTVWLGTTEYQQPAMDMYKKYGWVESGKEILKDRLGLGVTKIIMLWFRLDL</sequence>
<evidence type="ECO:0000256" key="2">
    <source>
        <dbReference type="SAM" id="Phobius"/>
    </source>
</evidence>
<keyword evidence="2" id="KW-1133">Transmembrane helix</keyword>
<keyword evidence="5" id="KW-1185">Reference proteome</keyword>
<accession>A0A9P7GD47</accession>
<dbReference type="AlphaFoldDB" id="A0A9P7GD47"/>
<comment type="caution">
    <text evidence="4">The sequence shown here is derived from an EMBL/GenBank/DDBJ whole genome shotgun (WGS) entry which is preliminary data.</text>
</comment>
<dbReference type="Gene3D" id="3.40.630.30">
    <property type="match status" value="1"/>
</dbReference>
<dbReference type="GO" id="GO:0008080">
    <property type="term" value="F:N-acetyltransferase activity"/>
    <property type="evidence" value="ECO:0007669"/>
    <property type="project" value="InterPro"/>
</dbReference>
<dbReference type="PANTHER" id="PTHR13947">
    <property type="entry name" value="GNAT FAMILY N-ACETYLTRANSFERASE"/>
    <property type="match status" value="1"/>
</dbReference>
<dbReference type="SUPFAM" id="SSF55729">
    <property type="entry name" value="Acyl-CoA N-acyltransferases (Nat)"/>
    <property type="match status" value="1"/>
</dbReference>
<dbReference type="InterPro" id="IPR016181">
    <property type="entry name" value="Acyl_CoA_acyltransferase"/>
</dbReference>
<dbReference type="OrthoDB" id="41532at2759"/>
<reference evidence="4" key="1">
    <citation type="submission" date="2020-07" db="EMBL/GenBank/DDBJ databases">
        <authorList>
            <person name="Nieuwenhuis M."/>
            <person name="Van De Peppel L.J.J."/>
        </authorList>
    </citation>
    <scope>NUCLEOTIDE SEQUENCE</scope>
    <source>
        <strain evidence="4">AP01</strain>
        <tissue evidence="4">Mycelium</tissue>
    </source>
</reference>
<dbReference type="PANTHER" id="PTHR13947:SF37">
    <property type="entry name" value="LD18367P"/>
    <property type="match status" value="1"/>
</dbReference>